<reference evidence="1" key="1">
    <citation type="submission" date="2017-02" db="EMBL/GenBank/DDBJ databases">
        <title>Haemophilus influenzae in COPD genome sequencing project.</title>
        <authorList>
            <person name="Murphy T.F."/>
            <person name="Kong Y."/>
            <person name="Nadendla S."/>
            <person name="Tettelin H."/>
            <person name="Pettigrew M."/>
        </authorList>
    </citation>
    <scope>NUCLEOTIDE SEQUENCE [LARGE SCALE GENOMIC DNA]</scope>
    <source>
        <strain evidence="1">84P15H4</strain>
    </source>
</reference>
<organism evidence="1">
    <name type="scientific">Haemophilus influenzae</name>
    <dbReference type="NCBI Taxonomy" id="727"/>
    <lineage>
        <taxon>Bacteria</taxon>
        <taxon>Pseudomonadati</taxon>
        <taxon>Pseudomonadota</taxon>
        <taxon>Gammaproteobacteria</taxon>
        <taxon>Pasteurellales</taxon>
        <taxon>Pasteurellaceae</taxon>
        <taxon>Haemophilus</taxon>
    </lineage>
</organism>
<proteinExistence type="predicted"/>
<evidence type="ECO:0000313" key="1">
    <source>
        <dbReference type="EMBL" id="PRK65043.1"/>
    </source>
</evidence>
<accession>A0A2S9S157</accession>
<name>A0A2S9S157_HAEIF</name>
<dbReference type="EMBL" id="MZHU01000037">
    <property type="protein sequence ID" value="PRK65043.1"/>
    <property type="molecule type" value="Genomic_DNA"/>
</dbReference>
<comment type="caution">
    <text evidence="1">The sequence shown here is derived from an EMBL/GenBank/DDBJ whole genome shotgun (WGS) entry which is preliminary data.</text>
</comment>
<gene>
    <name evidence="1" type="ORF">BV163_01058</name>
</gene>
<sequence>MSLINQYPRFLNSKFSQIVTVKHLQGEHSSDGFGASYTDETITAIVMSTSPNDVLLLPEGERFIPSIKIYTIKPLKIGDLVVYEGETYKIKTVANWGKYGYHNNIGVRHSQTAKVDSTGFTVT</sequence>
<dbReference type="AlphaFoldDB" id="A0A2S9S157"/>
<dbReference type="RefSeq" id="WP_105886925.1">
    <property type="nucleotide sequence ID" value="NZ_CP089175.1"/>
</dbReference>
<protein>
    <submittedName>
        <fullName evidence="1">Uncharacterized protein</fullName>
    </submittedName>
</protein>